<dbReference type="GeneID" id="97611371"/>
<dbReference type="EMBL" id="QGMZ01000019">
    <property type="protein sequence ID" value="PWR73353.1"/>
    <property type="molecule type" value="Genomic_DNA"/>
</dbReference>
<gene>
    <name evidence="1" type="ORF">DLD82_10830</name>
</gene>
<dbReference type="Proteomes" id="UP000245934">
    <property type="component" value="Unassembled WGS sequence"/>
</dbReference>
<name>A0A2V2NDI4_9EURY</name>
<reference evidence="1 2" key="1">
    <citation type="submission" date="2018-05" db="EMBL/GenBank/DDBJ databases">
        <title>Draft genome of Methanospirillum stamsii Pt1.</title>
        <authorList>
            <person name="Dueholm M.S."/>
            <person name="Nielsen P.H."/>
            <person name="Bakmann L.F."/>
            <person name="Otzen D.E."/>
        </authorList>
    </citation>
    <scope>NUCLEOTIDE SEQUENCE [LARGE SCALE GENOMIC DNA]</scope>
    <source>
        <strain evidence="1 2">Pt1</strain>
    </source>
</reference>
<accession>A0A2V2NDI4</accession>
<organism evidence="1 2">
    <name type="scientific">Methanospirillum stamsii</name>
    <dbReference type="NCBI Taxonomy" id="1277351"/>
    <lineage>
        <taxon>Archaea</taxon>
        <taxon>Methanobacteriati</taxon>
        <taxon>Methanobacteriota</taxon>
        <taxon>Stenosarchaea group</taxon>
        <taxon>Methanomicrobia</taxon>
        <taxon>Methanomicrobiales</taxon>
        <taxon>Methanospirillaceae</taxon>
        <taxon>Methanospirillum</taxon>
    </lineage>
</organism>
<keyword evidence="2" id="KW-1185">Reference proteome</keyword>
<evidence type="ECO:0000313" key="1">
    <source>
        <dbReference type="EMBL" id="PWR73353.1"/>
    </source>
</evidence>
<sequence length="78" mass="9062">MMTETLHPEQEEHLFLHFLYSTLKETRPGPEAGIEEQTNHSKMELKALEKIFELEQASWNRVRPTRPITTESPVMVAA</sequence>
<evidence type="ECO:0000313" key="2">
    <source>
        <dbReference type="Proteomes" id="UP000245934"/>
    </source>
</evidence>
<comment type="caution">
    <text evidence="1">The sequence shown here is derived from an EMBL/GenBank/DDBJ whole genome shotgun (WGS) entry which is preliminary data.</text>
</comment>
<proteinExistence type="predicted"/>
<dbReference type="AlphaFoldDB" id="A0A2V2NDI4"/>
<dbReference type="RefSeq" id="WP_109941140.1">
    <property type="nucleotide sequence ID" value="NZ_CP176366.1"/>
</dbReference>
<protein>
    <submittedName>
        <fullName evidence="1">Uncharacterized protein</fullName>
    </submittedName>
</protein>